<dbReference type="EMBL" id="BAAAYN010000008">
    <property type="protein sequence ID" value="GAA3384571.1"/>
    <property type="molecule type" value="Genomic_DNA"/>
</dbReference>
<organism evidence="3 4">
    <name type="scientific">Cryptosporangium minutisporangium</name>
    <dbReference type="NCBI Taxonomy" id="113569"/>
    <lineage>
        <taxon>Bacteria</taxon>
        <taxon>Bacillati</taxon>
        <taxon>Actinomycetota</taxon>
        <taxon>Actinomycetes</taxon>
        <taxon>Cryptosporangiales</taxon>
        <taxon>Cryptosporangiaceae</taxon>
        <taxon>Cryptosporangium</taxon>
    </lineage>
</organism>
<accession>A0ABP6SSZ3</accession>
<dbReference type="SUPFAM" id="SSF55031">
    <property type="entry name" value="Bacterial exopeptidase dimerisation domain"/>
    <property type="match status" value="1"/>
</dbReference>
<evidence type="ECO:0000313" key="3">
    <source>
        <dbReference type="EMBL" id="GAA3384571.1"/>
    </source>
</evidence>
<comment type="similarity">
    <text evidence="1">Belongs to the peptidase M20 family.</text>
</comment>
<comment type="caution">
    <text evidence="3">The sequence shown here is derived from an EMBL/GenBank/DDBJ whole genome shotgun (WGS) entry which is preliminary data.</text>
</comment>
<dbReference type="InterPro" id="IPR002933">
    <property type="entry name" value="Peptidase_M20"/>
</dbReference>
<keyword evidence="4" id="KW-1185">Reference proteome</keyword>
<dbReference type="NCBIfam" id="NF006770">
    <property type="entry name" value="PRK09290.1-4"/>
    <property type="match status" value="1"/>
</dbReference>
<dbReference type="Proteomes" id="UP001501676">
    <property type="component" value="Unassembled WGS sequence"/>
</dbReference>
<dbReference type="CDD" id="cd03884">
    <property type="entry name" value="M20_bAS"/>
    <property type="match status" value="1"/>
</dbReference>
<protein>
    <submittedName>
        <fullName evidence="3">Allantoate amidohydrolase</fullName>
    </submittedName>
</protein>
<evidence type="ECO:0000256" key="1">
    <source>
        <dbReference type="ARBA" id="ARBA00006153"/>
    </source>
</evidence>
<keyword evidence="2" id="KW-0378">Hydrolase</keyword>
<dbReference type="PIRSF" id="PIRSF001235">
    <property type="entry name" value="Amidase_carbamoylase"/>
    <property type="match status" value="1"/>
</dbReference>
<dbReference type="Gene3D" id="3.30.70.360">
    <property type="match status" value="1"/>
</dbReference>
<dbReference type="InterPro" id="IPR010158">
    <property type="entry name" value="Amidase_Cbmase"/>
</dbReference>
<dbReference type="NCBIfam" id="TIGR01879">
    <property type="entry name" value="hydantase"/>
    <property type="match status" value="1"/>
</dbReference>
<dbReference type="PANTHER" id="PTHR32494">
    <property type="entry name" value="ALLANTOATE DEIMINASE-RELATED"/>
    <property type="match status" value="1"/>
</dbReference>
<dbReference type="Gene3D" id="3.40.630.10">
    <property type="entry name" value="Zn peptidases"/>
    <property type="match status" value="1"/>
</dbReference>
<evidence type="ECO:0000313" key="4">
    <source>
        <dbReference type="Proteomes" id="UP001501676"/>
    </source>
</evidence>
<dbReference type="Pfam" id="PF01546">
    <property type="entry name" value="Peptidase_M20"/>
    <property type="match status" value="1"/>
</dbReference>
<dbReference type="RefSeq" id="WP_345727237.1">
    <property type="nucleotide sequence ID" value="NZ_BAAAYN010000008.1"/>
</dbReference>
<dbReference type="PANTHER" id="PTHR32494:SF5">
    <property type="entry name" value="ALLANTOATE AMIDOHYDROLASE"/>
    <property type="match status" value="1"/>
</dbReference>
<name>A0ABP6SSZ3_9ACTN</name>
<dbReference type="SUPFAM" id="SSF53187">
    <property type="entry name" value="Zn-dependent exopeptidases"/>
    <property type="match status" value="1"/>
</dbReference>
<dbReference type="InterPro" id="IPR036264">
    <property type="entry name" value="Bact_exopeptidase_dim_dom"/>
</dbReference>
<sequence length="412" mass="42646">MSFEQLWSDLLPVGRADSGGYRRFSWTPADTECRSWFVDTARGLGLDVETDRNGNQWAWWGSGDDAVVTGSHLDSVPDGGAFDGPLGVVSSFAAVGALKARGVVPRRPLAVVNFVEEEGARFGVPCLGSRLLTGAVDPARARALRDPAGVTWAEAMDAAGLDAGGLGADPSRLARIGTFVELHVEQGRALVDTGAAVGVASAIWPHGRWRFEFAGAANHAGTTRLADRRDPMLTFAATVLGAREQAALAGALATFGRVTVEPNGTNAIASLVRAWLDSRAPESAVLDRVVEQITALAAERGDRDGVTVTVTAESETPIVEFDGGLRDSLAALVGASAPEGACSVVRADGTAPILPTGAGHDAGVLSAHVPTAMLFVRNPTGVSHAPDEHAGPDDCLAGVDALASVLEHLATR</sequence>
<evidence type="ECO:0000256" key="2">
    <source>
        <dbReference type="ARBA" id="ARBA00022801"/>
    </source>
</evidence>
<gene>
    <name evidence="3" type="ORF">GCM10020369_14790</name>
</gene>
<reference evidence="4" key="1">
    <citation type="journal article" date="2019" name="Int. J. Syst. Evol. Microbiol.">
        <title>The Global Catalogue of Microorganisms (GCM) 10K type strain sequencing project: providing services to taxonomists for standard genome sequencing and annotation.</title>
        <authorList>
            <consortium name="The Broad Institute Genomics Platform"/>
            <consortium name="The Broad Institute Genome Sequencing Center for Infectious Disease"/>
            <person name="Wu L."/>
            <person name="Ma J."/>
        </authorList>
    </citation>
    <scope>NUCLEOTIDE SEQUENCE [LARGE SCALE GENOMIC DNA]</scope>
    <source>
        <strain evidence="4">JCM 9458</strain>
    </source>
</reference>
<proteinExistence type="inferred from homology"/>